<organism evidence="2 3">
    <name type="scientific">Streptococcus pluranimalium</name>
    <dbReference type="NCBI Taxonomy" id="82348"/>
    <lineage>
        <taxon>Bacteria</taxon>
        <taxon>Bacillati</taxon>
        <taxon>Bacillota</taxon>
        <taxon>Bacilli</taxon>
        <taxon>Lactobacillales</taxon>
        <taxon>Streptococcaceae</taxon>
        <taxon>Streptococcus</taxon>
    </lineage>
</organism>
<feature type="transmembrane region" description="Helical" evidence="1">
    <location>
        <begin position="7"/>
        <end position="23"/>
    </location>
</feature>
<reference evidence="2 3" key="1">
    <citation type="submission" date="2017-07" db="EMBL/GenBank/DDBJ databases">
        <title>Streptococcus pluranimalium as cause of bovine abortion.</title>
        <authorList>
            <person name="Rodriguez Campos S."/>
            <person name="Gobeli Brawand S."/>
            <person name="Brodard I."/>
            <person name="Rychener L."/>
            <person name="Perreten V."/>
        </authorList>
    </citation>
    <scope>NUCLEOTIDE SEQUENCE [LARGE SCALE GENOMIC DNA]</scope>
    <source>
        <strain evidence="2 3">14A0014</strain>
    </source>
</reference>
<keyword evidence="1" id="KW-1133">Transmembrane helix</keyword>
<name>A0A345VH55_9STRE</name>
<evidence type="ECO:0000313" key="2">
    <source>
        <dbReference type="EMBL" id="AXJ12057.1"/>
    </source>
</evidence>
<dbReference type="Proteomes" id="UP000255411">
    <property type="component" value="Chromosome"/>
</dbReference>
<dbReference type="AlphaFoldDB" id="A0A345VH55"/>
<protein>
    <submittedName>
        <fullName evidence="2">Uncharacterized protein</fullName>
    </submittedName>
</protein>
<gene>
    <name evidence="2" type="ORF">Sp14A_00840</name>
</gene>
<dbReference type="EMBL" id="CP022601">
    <property type="protein sequence ID" value="AXJ12057.1"/>
    <property type="molecule type" value="Genomic_DNA"/>
</dbReference>
<sequence>MNQFIKNTVIASVIIAIIIALQLNDNLSLLATVEWWRL</sequence>
<keyword evidence="1" id="KW-0812">Transmembrane</keyword>
<evidence type="ECO:0000313" key="3">
    <source>
        <dbReference type="Proteomes" id="UP000255411"/>
    </source>
</evidence>
<proteinExistence type="predicted"/>
<accession>A0A345VH55</accession>
<evidence type="ECO:0000256" key="1">
    <source>
        <dbReference type="SAM" id="Phobius"/>
    </source>
</evidence>
<keyword evidence="1" id="KW-0472">Membrane</keyword>